<dbReference type="GO" id="GO:0046404">
    <property type="term" value="F:ATP-dependent polydeoxyribonucleotide 5'-hydroxyl-kinase activity"/>
    <property type="evidence" value="ECO:0007669"/>
    <property type="project" value="TreeGrafter"/>
</dbReference>
<dbReference type="RefSeq" id="WP_220194571.1">
    <property type="nucleotide sequence ID" value="NZ_BNJF01000001.1"/>
</dbReference>
<dbReference type="EMBL" id="BNJF01000001">
    <property type="protein sequence ID" value="GHO45224.1"/>
    <property type="molecule type" value="Genomic_DNA"/>
</dbReference>
<dbReference type="Proteomes" id="UP000612362">
    <property type="component" value="Unassembled WGS sequence"/>
</dbReference>
<dbReference type="Gene3D" id="3.40.50.300">
    <property type="entry name" value="P-loop containing nucleotide triphosphate hydrolases"/>
    <property type="match status" value="1"/>
</dbReference>
<organism evidence="1 2">
    <name type="scientific">Ktedonospora formicarum</name>
    <dbReference type="NCBI Taxonomy" id="2778364"/>
    <lineage>
        <taxon>Bacteria</taxon>
        <taxon>Bacillati</taxon>
        <taxon>Chloroflexota</taxon>
        <taxon>Ktedonobacteria</taxon>
        <taxon>Ktedonobacterales</taxon>
        <taxon>Ktedonobacteraceae</taxon>
        <taxon>Ktedonospora</taxon>
    </lineage>
</organism>
<dbReference type="PIRSF" id="PIRSF037081">
    <property type="entry name" value="P-loop_All4644_prd"/>
    <property type="match status" value="1"/>
</dbReference>
<accession>A0A8J3HWU0</accession>
<dbReference type="GO" id="GO:0006281">
    <property type="term" value="P:DNA repair"/>
    <property type="evidence" value="ECO:0007669"/>
    <property type="project" value="TreeGrafter"/>
</dbReference>
<name>A0A8J3HWU0_9CHLR</name>
<keyword evidence="2" id="KW-1185">Reference proteome</keyword>
<dbReference type="GO" id="GO:0003690">
    <property type="term" value="F:double-stranded DNA binding"/>
    <property type="evidence" value="ECO:0007669"/>
    <property type="project" value="TreeGrafter"/>
</dbReference>
<protein>
    <recommendedName>
        <fullName evidence="3">Kinase</fullName>
    </recommendedName>
</protein>
<dbReference type="InterPro" id="IPR027417">
    <property type="entry name" value="P-loop_NTPase"/>
</dbReference>
<dbReference type="PANTHER" id="PTHR12083">
    <property type="entry name" value="BIFUNCTIONAL POLYNUCLEOTIDE PHOSPHATASE/KINASE"/>
    <property type="match status" value="1"/>
</dbReference>
<evidence type="ECO:0008006" key="3">
    <source>
        <dbReference type="Google" id="ProtNLM"/>
    </source>
</evidence>
<dbReference type="Pfam" id="PF13671">
    <property type="entry name" value="AAA_33"/>
    <property type="match status" value="1"/>
</dbReference>
<proteinExistence type="predicted"/>
<evidence type="ECO:0000313" key="2">
    <source>
        <dbReference type="Proteomes" id="UP000612362"/>
    </source>
</evidence>
<comment type="caution">
    <text evidence="1">The sequence shown here is derived from an EMBL/GenBank/DDBJ whole genome shotgun (WGS) entry which is preliminary data.</text>
</comment>
<dbReference type="GO" id="GO:0046403">
    <property type="term" value="F:polynucleotide 3'-phosphatase activity"/>
    <property type="evidence" value="ECO:0007669"/>
    <property type="project" value="TreeGrafter"/>
</dbReference>
<gene>
    <name evidence="1" type="ORF">KSX_33870</name>
</gene>
<dbReference type="InterPro" id="IPR017101">
    <property type="entry name" value="P-loop_ATP/GTP-bd_All4644_prd"/>
</dbReference>
<sequence>MELVLLVGLPGAGKSTFYQQHFAATHALVSKDLLRTNRQPARRQLQLIEEALQEGRSLVVDNTNASRAERADVIALGKSLGAHIVGYYLASDVASCRERNARREGRQRVPDVAIFAILKRLERPDYSEGFEELYYVRNNEEAGFALSDWTSEDL</sequence>
<evidence type="ECO:0000313" key="1">
    <source>
        <dbReference type="EMBL" id="GHO45224.1"/>
    </source>
</evidence>
<reference evidence="1" key="1">
    <citation type="submission" date="2020-10" db="EMBL/GenBank/DDBJ databases">
        <title>Taxonomic study of unclassified bacteria belonging to the class Ktedonobacteria.</title>
        <authorList>
            <person name="Yabe S."/>
            <person name="Wang C.M."/>
            <person name="Zheng Y."/>
            <person name="Sakai Y."/>
            <person name="Cavaletti L."/>
            <person name="Monciardini P."/>
            <person name="Donadio S."/>
        </authorList>
    </citation>
    <scope>NUCLEOTIDE SEQUENCE</scope>
    <source>
        <strain evidence="1">SOSP1-1</strain>
    </source>
</reference>
<dbReference type="PANTHER" id="PTHR12083:SF9">
    <property type="entry name" value="BIFUNCTIONAL POLYNUCLEOTIDE PHOSPHATASE_KINASE"/>
    <property type="match status" value="1"/>
</dbReference>
<dbReference type="AlphaFoldDB" id="A0A8J3HWU0"/>
<dbReference type="SUPFAM" id="SSF52540">
    <property type="entry name" value="P-loop containing nucleoside triphosphate hydrolases"/>
    <property type="match status" value="1"/>
</dbReference>